<dbReference type="AlphaFoldDB" id="A0A8R7U9I6"/>
<dbReference type="Proteomes" id="UP000015106">
    <property type="component" value="Chromosome 4"/>
</dbReference>
<protein>
    <submittedName>
        <fullName evidence="1">Uncharacterized protein</fullName>
    </submittedName>
</protein>
<name>A0A8R7U9I6_TRIUA</name>
<dbReference type="EnsemblPlants" id="TuG1812G0400002085.01.T01">
    <property type="protein sequence ID" value="TuG1812G0400002085.01.T01"/>
    <property type="gene ID" value="TuG1812G0400002085.01"/>
</dbReference>
<proteinExistence type="predicted"/>
<reference evidence="1" key="2">
    <citation type="submission" date="2018-03" db="EMBL/GenBank/DDBJ databases">
        <title>The Triticum urartu genome reveals the dynamic nature of wheat genome evolution.</title>
        <authorList>
            <person name="Ling H."/>
            <person name="Ma B."/>
            <person name="Shi X."/>
            <person name="Liu H."/>
            <person name="Dong L."/>
            <person name="Sun H."/>
            <person name="Cao Y."/>
            <person name="Gao Q."/>
            <person name="Zheng S."/>
            <person name="Li Y."/>
            <person name="Yu Y."/>
            <person name="Du H."/>
            <person name="Qi M."/>
            <person name="Li Y."/>
            <person name="Yu H."/>
            <person name="Cui Y."/>
            <person name="Wang N."/>
            <person name="Chen C."/>
            <person name="Wu H."/>
            <person name="Zhao Y."/>
            <person name="Zhang J."/>
            <person name="Li Y."/>
            <person name="Zhou W."/>
            <person name="Zhang B."/>
            <person name="Hu W."/>
            <person name="Eijk M."/>
            <person name="Tang J."/>
            <person name="Witsenboer H."/>
            <person name="Zhao S."/>
            <person name="Li Z."/>
            <person name="Zhang A."/>
            <person name="Wang D."/>
            <person name="Liang C."/>
        </authorList>
    </citation>
    <scope>NUCLEOTIDE SEQUENCE [LARGE SCALE GENOMIC DNA]</scope>
    <source>
        <strain evidence="1">cv. G1812</strain>
    </source>
</reference>
<dbReference type="EnsemblPlants" id="TuG1812G0400002085.01.T04">
    <property type="protein sequence ID" value="TuG1812G0400002085.01.T04"/>
    <property type="gene ID" value="TuG1812G0400002085.01"/>
</dbReference>
<organism evidence="1 2">
    <name type="scientific">Triticum urartu</name>
    <name type="common">Red wild einkorn</name>
    <name type="synonym">Crithodium urartu</name>
    <dbReference type="NCBI Taxonomy" id="4572"/>
    <lineage>
        <taxon>Eukaryota</taxon>
        <taxon>Viridiplantae</taxon>
        <taxon>Streptophyta</taxon>
        <taxon>Embryophyta</taxon>
        <taxon>Tracheophyta</taxon>
        <taxon>Spermatophyta</taxon>
        <taxon>Magnoliopsida</taxon>
        <taxon>Liliopsida</taxon>
        <taxon>Poales</taxon>
        <taxon>Poaceae</taxon>
        <taxon>BOP clade</taxon>
        <taxon>Pooideae</taxon>
        <taxon>Triticodae</taxon>
        <taxon>Triticeae</taxon>
        <taxon>Triticinae</taxon>
        <taxon>Triticum</taxon>
    </lineage>
</organism>
<evidence type="ECO:0000313" key="2">
    <source>
        <dbReference type="Proteomes" id="UP000015106"/>
    </source>
</evidence>
<dbReference type="Gramene" id="TuG1812G0400002085.01.T01">
    <property type="protein sequence ID" value="TuG1812G0400002085.01.T01"/>
    <property type="gene ID" value="TuG1812G0400002085.01"/>
</dbReference>
<sequence length="105" mass="11992">MLKPGRMPEVQERPFDRPLNYEVHGKRVLQARAGSGRTDRSGIVKQNIPEVPLFSQTLKGVLFIWFLSPGLTRSVSLAKLQHLMLACLRFWINCNASYHSFMLHG</sequence>
<reference evidence="2" key="1">
    <citation type="journal article" date="2013" name="Nature">
        <title>Draft genome of the wheat A-genome progenitor Triticum urartu.</title>
        <authorList>
            <person name="Ling H.Q."/>
            <person name="Zhao S."/>
            <person name="Liu D."/>
            <person name="Wang J."/>
            <person name="Sun H."/>
            <person name="Zhang C."/>
            <person name="Fan H."/>
            <person name="Li D."/>
            <person name="Dong L."/>
            <person name="Tao Y."/>
            <person name="Gao C."/>
            <person name="Wu H."/>
            <person name="Li Y."/>
            <person name="Cui Y."/>
            <person name="Guo X."/>
            <person name="Zheng S."/>
            <person name="Wang B."/>
            <person name="Yu K."/>
            <person name="Liang Q."/>
            <person name="Yang W."/>
            <person name="Lou X."/>
            <person name="Chen J."/>
            <person name="Feng M."/>
            <person name="Jian J."/>
            <person name="Zhang X."/>
            <person name="Luo G."/>
            <person name="Jiang Y."/>
            <person name="Liu J."/>
            <person name="Wang Z."/>
            <person name="Sha Y."/>
            <person name="Zhang B."/>
            <person name="Wu H."/>
            <person name="Tang D."/>
            <person name="Shen Q."/>
            <person name="Xue P."/>
            <person name="Zou S."/>
            <person name="Wang X."/>
            <person name="Liu X."/>
            <person name="Wang F."/>
            <person name="Yang Y."/>
            <person name="An X."/>
            <person name="Dong Z."/>
            <person name="Zhang K."/>
            <person name="Zhang X."/>
            <person name="Luo M.C."/>
            <person name="Dvorak J."/>
            <person name="Tong Y."/>
            <person name="Wang J."/>
            <person name="Yang H."/>
            <person name="Li Z."/>
            <person name="Wang D."/>
            <person name="Zhang A."/>
            <person name="Wang J."/>
        </authorList>
    </citation>
    <scope>NUCLEOTIDE SEQUENCE</scope>
    <source>
        <strain evidence="2">cv. G1812</strain>
    </source>
</reference>
<evidence type="ECO:0000313" key="1">
    <source>
        <dbReference type="EnsemblPlants" id="TuG1812G0400002085.01.T01"/>
    </source>
</evidence>
<reference evidence="1" key="3">
    <citation type="submission" date="2022-06" db="UniProtKB">
        <authorList>
            <consortium name="EnsemblPlants"/>
        </authorList>
    </citation>
    <scope>IDENTIFICATION</scope>
</reference>
<dbReference type="Gramene" id="TuG1812G0400002085.01.T04">
    <property type="protein sequence ID" value="TuG1812G0400002085.01.T04"/>
    <property type="gene ID" value="TuG1812G0400002085.01"/>
</dbReference>
<accession>A0A8R7U9I6</accession>
<keyword evidence="2" id="KW-1185">Reference proteome</keyword>